<evidence type="ECO:0000313" key="1">
    <source>
        <dbReference type="EMBL" id="CAG8720196.1"/>
    </source>
</evidence>
<organism evidence="1 2">
    <name type="scientific">Ambispora leptoticha</name>
    <dbReference type="NCBI Taxonomy" id="144679"/>
    <lineage>
        <taxon>Eukaryota</taxon>
        <taxon>Fungi</taxon>
        <taxon>Fungi incertae sedis</taxon>
        <taxon>Mucoromycota</taxon>
        <taxon>Glomeromycotina</taxon>
        <taxon>Glomeromycetes</taxon>
        <taxon>Archaeosporales</taxon>
        <taxon>Ambisporaceae</taxon>
        <taxon>Ambispora</taxon>
    </lineage>
</organism>
<name>A0A9N9NBQ4_9GLOM</name>
<dbReference type="Proteomes" id="UP000789508">
    <property type="component" value="Unassembled WGS sequence"/>
</dbReference>
<keyword evidence="2" id="KW-1185">Reference proteome</keyword>
<proteinExistence type="predicted"/>
<gene>
    <name evidence="1" type="ORF">ALEPTO_LOCUS12235</name>
</gene>
<protein>
    <submittedName>
        <fullName evidence="1">243_t:CDS:1</fullName>
    </submittedName>
</protein>
<comment type="caution">
    <text evidence="1">The sequence shown here is derived from an EMBL/GenBank/DDBJ whole genome shotgun (WGS) entry which is preliminary data.</text>
</comment>
<accession>A0A9N9NBQ4</accession>
<dbReference type="AlphaFoldDB" id="A0A9N9NBQ4"/>
<dbReference type="EMBL" id="CAJVPS010025903">
    <property type="protein sequence ID" value="CAG8720196.1"/>
    <property type="molecule type" value="Genomic_DNA"/>
</dbReference>
<sequence>METRNYDKPILYQISNLPVPLRHKELERISESKNKINDNIKCYLDDYVPFSNGNYKHIDFEKIPSLLYVGALLAGASSGPSLSEGSHIAIDINMTRNYIASRNFDSRHDVRQAYISNNLPGEGGFQELVGGITEARERHARANE</sequence>
<evidence type="ECO:0000313" key="2">
    <source>
        <dbReference type="Proteomes" id="UP000789508"/>
    </source>
</evidence>
<reference evidence="1" key="1">
    <citation type="submission" date="2021-06" db="EMBL/GenBank/DDBJ databases">
        <authorList>
            <person name="Kallberg Y."/>
            <person name="Tangrot J."/>
            <person name="Rosling A."/>
        </authorList>
    </citation>
    <scope>NUCLEOTIDE SEQUENCE</scope>
    <source>
        <strain evidence="1">FL130A</strain>
    </source>
</reference>